<dbReference type="EC" id="2.7.4.28" evidence="5"/>
<accession>A0ABU3T6M9</accession>
<name>A0ABU3T6M9_9MICO</name>
<keyword evidence="1 5" id="KW-0723">Serine/threonine-protein kinase</keyword>
<evidence type="ECO:0000256" key="6">
    <source>
        <dbReference type="SAM" id="MobiDB-lite"/>
    </source>
</evidence>
<dbReference type="Proteomes" id="UP001263371">
    <property type="component" value="Unassembled WGS sequence"/>
</dbReference>
<comment type="catalytic activity">
    <reaction evidence="5">
        <text>[pyruvate, water dikinase] + ADP = [pyruvate, water dikinase]-phosphate + AMP + H(+)</text>
        <dbReference type="Rhea" id="RHEA:46020"/>
        <dbReference type="Rhea" id="RHEA-COMP:11425"/>
        <dbReference type="Rhea" id="RHEA-COMP:11426"/>
        <dbReference type="ChEBI" id="CHEBI:15378"/>
        <dbReference type="ChEBI" id="CHEBI:43176"/>
        <dbReference type="ChEBI" id="CHEBI:68546"/>
        <dbReference type="ChEBI" id="CHEBI:456215"/>
        <dbReference type="ChEBI" id="CHEBI:456216"/>
        <dbReference type="EC" id="2.7.11.33"/>
    </reaction>
</comment>
<organism evidence="7 8">
    <name type="scientific">Microbacterium galbum</name>
    <dbReference type="NCBI Taxonomy" id="3075994"/>
    <lineage>
        <taxon>Bacteria</taxon>
        <taxon>Bacillati</taxon>
        <taxon>Actinomycetota</taxon>
        <taxon>Actinomycetes</taxon>
        <taxon>Micrococcales</taxon>
        <taxon>Microbacteriaceae</taxon>
        <taxon>Microbacterium</taxon>
    </lineage>
</organism>
<evidence type="ECO:0000256" key="3">
    <source>
        <dbReference type="ARBA" id="ARBA00022741"/>
    </source>
</evidence>
<evidence type="ECO:0000256" key="1">
    <source>
        <dbReference type="ARBA" id="ARBA00022527"/>
    </source>
</evidence>
<sequence length="310" mass="33305">MVPPFDATAAPSAAMTPPATSPGERAEPGLVAGTRAVFFVSDSTGITAETLGSALLANFPGARFERHTIPFLGSVTAVDAVVARLDRSAAQGTGDAPIVFATVKDAGIRGRLADAGAVVIDLLAGHLTELEAELGATAETRAGQYHGLGDLEQYFRRMRAVEFAIEHDDGQSGRDLASADVIIVAPSRCGKTPTTMYLALHYGLLVANYPLTDDDFPTDGLPRIVAPHAERCFGLTTTALRLSQVRHERRPHSTYASLAQCTLEIRRAEDLYRRTHIPFLSSATRSVEEMSAVILQSMNLRDRPRERPTP</sequence>
<dbReference type="InterPro" id="IPR026530">
    <property type="entry name" value="PSRP"/>
</dbReference>
<dbReference type="Pfam" id="PF03618">
    <property type="entry name" value="Kinase-PPPase"/>
    <property type="match status" value="1"/>
</dbReference>
<keyword evidence="3 5" id="KW-0547">Nucleotide-binding</keyword>
<feature type="binding site" evidence="5">
    <location>
        <begin position="185"/>
        <end position="192"/>
    </location>
    <ligand>
        <name>ADP</name>
        <dbReference type="ChEBI" id="CHEBI:456216"/>
    </ligand>
</feature>
<proteinExistence type="inferred from homology"/>
<comment type="catalytic activity">
    <reaction evidence="5">
        <text>[pyruvate, water dikinase]-phosphate + phosphate + H(+) = [pyruvate, water dikinase] + diphosphate</text>
        <dbReference type="Rhea" id="RHEA:48580"/>
        <dbReference type="Rhea" id="RHEA-COMP:11425"/>
        <dbReference type="Rhea" id="RHEA-COMP:11426"/>
        <dbReference type="ChEBI" id="CHEBI:15378"/>
        <dbReference type="ChEBI" id="CHEBI:33019"/>
        <dbReference type="ChEBI" id="CHEBI:43176"/>
        <dbReference type="ChEBI" id="CHEBI:43474"/>
        <dbReference type="ChEBI" id="CHEBI:68546"/>
        <dbReference type="EC" id="2.7.4.28"/>
    </reaction>
</comment>
<dbReference type="HAMAP" id="MF_01062">
    <property type="entry name" value="PSRP"/>
    <property type="match status" value="1"/>
</dbReference>
<protein>
    <recommendedName>
        <fullName evidence="5">Putative phosphoenolpyruvate synthase regulatory protein</fullName>
        <shortName evidence="5">PEP synthase regulatory protein</shortName>
        <shortName evidence="5">PSRP</shortName>
        <ecNumber evidence="5">2.7.11.33</ecNumber>
        <ecNumber evidence="5">2.7.4.28</ecNumber>
    </recommendedName>
    <alternativeName>
        <fullName evidence="5">Pyruvate, water dikinase regulatory protein</fullName>
    </alternativeName>
</protein>
<evidence type="ECO:0000313" key="8">
    <source>
        <dbReference type="Proteomes" id="UP001263371"/>
    </source>
</evidence>
<evidence type="ECO:0000256" key="4">
    <source>
        <dbReference type="ARBA" id="ARBA00022777"/>
    </source>
</evidence>
<dbReference type="InterPro" id="IPR005177">
    <property type="entry name" value="Kinase-pyrophosphorylase"/>
</dbReference>
<keyword evidence="2 5" id="KW-0808">Transferase</keyword>
<keyword evidence="7" id="KW-0670">Pyruvate</keyword>
<dbReference type="NCBIfam" id="NF003742">
    <property type="entry name" value="PRK05339.1"/>
    <property type="match status" value="1"/>
</dbReference>
<feature type="region of interest" description="Disordered" evidence="6">
    <location>
        <begin position="1"/>
        <end position="26"/>
    </location>
</feature>
<comment type="caution">
    <text evidence="7">The sequence shown here is derived from an EMBL/GenBank/DDBJ whole genome shotgun (WGS) entry which is preliminary data.</text>
</comment>
<dbReference type="EMBL" id="JAWDIS010000001">
    <property type="protein sequence ID" value="MDU0367002.1"/>
    <property type="molecule type" value="Genomic_DNA"/>
</dbReference>
<dbReference type="PANTHER" id="PTHR31756:SF3">
    <property type="entry name" value="PYRUVATE, PHOSPHATE DIKINASE REGULATORY PROTEIN 1, CHLOROPLASTIC"/>
    <property type="match status" value="1"/>
</dbReference>
<feature type="compositionally biased region" description="Low complexity" evidence="6">
    <location>
        <begin position="1"/>
        <end position="22"/>
    </location>
</feature>
<reference evidence="7 8" key="1">
    <citation type="submission" date="2023-09" db="EMBL/GenBank/DDBJ databases">
        <title>Microbacterium fusihabitans sp. nov., Microbacterium phycihabitans sp. nov., and Microbacterium cervinum sp. nov., isolated from dried seaweeds of beach.</title>
        <authorList>
            <person name="Lee S.D."/>
        </authorList>
    </citation>
    <scope>NUCLEOTIDE SEQUENCE [LARGE SCALE GENOMIC DNA]</scope>
    <source>
        <strain evidence="7 8">KSW4-17</strain>
    </source>
</reference>
<dbReference type="RefSeq" id="WP_315994199.1">
    <property type="nucleotide sequence ID" value="NZ_JAWDIS010000001.1"/>
</dbReference>
<dbReference type="GO" id="GO:0016740">
    <property type="term" value="F:transferase activity"/>
    <property type="evidence" value="ECO:0007669"/>
    <property type="project" value="UniProtKB-KW"/>
</dbReference>
<dbReference type="PANTHER" id="PTHR31756">
    <property type="entry name" value="PYRUVATE, PHOSPHATE DIKINASE REGULATORY PROTEIN 1, CHLOROPLASTIC"/>
    <property type="match status" value="1"/>
</dbReference>
<comment type="function">
    <text evidence="5">Bifunctional serine/threonine kinase and phosphorylase involved in the regulation of the phosphoenolpyruvate synthase (PEPS) by catalyzing its phosphorylation/dephosphorylation.</text>
</comment>
<comment type="similarity">
    <text evidence="5">Belongs to the pyruvate, phosphate/water dikinase regulatory protein family. PSRP subfamily.</text>
</comment>
<dbReference type="EC" id="2.7.11.33" evidence="5"/>
<evidence type="ECO:0000256" key="2">
    <source>
        <dbReference type="ARBA" id="ARBA00022679"/>
    </source>
</evidence>
<evidence type="ECO:0000313" key="7">
    <source>
        <dbReference type="EMBL" id="MDU0367002.1"/>
    </source>
</evidence>
<gene>
    <name evidence="7" type="ORF">RWH45_07230</name>
</gene>
<keyword evidence="8" id="KW-1185">Reference proteome</keyword>
<keyword evidence="4 5" id="KW-0418">Kinase</keyword>
<evidence type="ECO:0000256" key="5">
    <source>
        <dbReference type="HAMAP-Rule" id="MF_01062"/>
    </source>
</evidence>